<feature type="non-terminal residue" evidence="3">
    <location>
        <position position="1"/>
    </location>
</feature>
<dbReference type="InterPro" id="IPR045030">
    <property type="entry name" value="LYSM1-4"/>
</dbReference>
<gene>
    <name evidence="3" type="ORF">OIDMADRAFT_65914</name>
</gene>
<feature type="region of interest" description="Disordered" evidence="1">
    <location>
        <begin position="485"/>
        <end position="512"/>
    </location>
</feature>
<name>A0A0C3HJJ4_OIDMZ</name>
<dbReference type="InterPro" id="IPR018392">
    <property type="entry name" value="LysM"/>
</dbReference>
<feature type="compositionally biased region" description="Polar residues" evidence="1">
    <location>
        <begin position="305"/>
        <end position="335"/>
    </location>
</feature>
<dbReference type="EMBL" id="KN832870">
    <property type="protein sequence ID" value="KIN08396.1"/>
    <property type="molecule type" value="Genomic_DNA"/>
</dbReference>
<evidence type="ECO:0000313" key="4">
    <source>
        <dbReference type="Proteomes" id="UP000054321"/>
    </source>
</evidence>
<evidence type="ECO:0000259" key="2">
    <source>
        <dbReference type="PROSITE" id="PS51782"/>
    </source>
</evidence>
<dbReference type="PANTHER" id="PTHR20932:SF8">
    <property type="entry name" value="LD22649P"/>
    <property type="match status" value="1"/>
</dbReference>
<evidence type="ECO:0000313" key="3">
    <source>
        <dbReference type="EMBL" id="KIN08396.1"/>
    </source>
</evidence>
<dbReference type="STRING" id="913774.A0A0C3HJJ4"/>
<dbReference type="InterPro" id="IPR036779">
    <property type="entry name" value="LysM_dom_sf"/>
</dbReference>
<keyword evidence="4" id="KW-1185">Reference proteome</keyword>
<feature type="domain" description="LysM" evidence="2">
    <location>
        <begin position="137"/>
        <end position="181"/>
    </location>
</feature>
<evidence type="ECO:0000256" key="1">
    <source>
        <dbReference type="SAM" id="MobiDB-lite"/>
    </source>
</evidence>
<feature type="region of interest" description="Disordered" evidence="1">
    <location>
        <begin position="209"/>
        <end position="245"/>
    </location>
</feature>
<dbReference type="CDD" id="cd00118">
    <property type="entry name" value="LysM"/>
    <property type="match status" value="1"/>
</dbReference>
<feature type="compositionally biased region" description="Polar residues" evidence="1">
    <location>
        <begin position="285"/>
        <end position="296"/>
    </location>
</feature>
<dbReference type="AlphaFoldDB" id="A0A0C3HJJ4"/>
<dbReference type="InParanoid" id="A0A0C3HJJ4"/>
<dbReference type="PROSITE" id="PS51782">
    <property type="entry name" value="LYSM"/>
    <property type="match status" value="1"/>
</dbReference>
<reference evidence="3 4" key="1">
    <citation type="submission" date="2014-04" db="EMBL/GenBank/DDBJ databases">
        <authorList>
            <consortium name="DOE Joint Genome Institute"/>
            <person name="Kuo A."/>
            <person name="Martino E."/>
            <person name="Perotto S."/>
            <person name="Kohler A."/>
            <person name="Nagy L.G."/>
            <person name="Floudas D."/>
            <person name="Copeland A."/>
            <person name="Barry K.W."/>
            <person name="Cichocki N."/>
            <person name="Veneault-Fourrey C."/>
            <person name="LaButti K."/>
            <person name="Lindquist E.A."/>
            <person name="Lipzen A."/>
            <person name="Lundell T."/>
            <person name="Morin E."/>
            <person name="Murat C."/>
            <person name="Sun H."/>
            <person name="Tunlid A."/>
            <person name="Henrissat B."/>
            <person name="Grigoriev I.V."/>
            <person name="Hibbett D.S."/>
            <person name="Martin F."/>
            <person name="Nordberg H.P."/>
            <person name="Cantor M.N."/>
            <person name="Hua S.X."/>
        </authorList>
    </citation>
    <scope>NUCLEOTIDE SEQUENCE [LARGE SCALE GENOMIC DNA]</scope>
    <source>
        <strain evidence="3 4">Zn</strain>
    </source>
</reference>
<proteinExistence type="predicted"/>
<dbReference type="Gene3D" id="3.10.350.10">
    <property type="entry name" value="LysM domain"/>
    <property type="match status" value="1"/>
</dbReference>
<sequence>GLFEGGWASSWSALQGLATSVLGGDVVDDGFGELGGVNGGTLRGRGRRGEARRLGKGKGPETWGPAGLPKKADDVIGAGSVAERSAAVRTMKMRGVLEGREEDLNVWRDTNGNYKRRTSLEDSTKSLRDDEGDALVYIHHVQSQDTLAGVVLRYNCQPAVFRKANRLWPNDSIQIRKIVVLPVDACTIKGRPCNPPTSPALRSVDLLAPTPEREDPNSFNTGSTWPGSSSAHSVTSAEQQEAEEHPWTHVRWVQFDSFPASTPVEIARMPRQTLGYFPPRRRRSQVTISTVSSPRGSSDFPPFSLPSNDPSGSPSSTASRRASNIGHRTSPSGSGSYFPPTGPRVRGESVGEVAERLGWMRGPGGVGTFSKNVRKPGPAQDGLNSWARKHVPGLAIDSLPSVSLIGGESAHISIADEVGGIEDGPMRPLRSGAATPSGAGQGLGLENAAAAIEGWVRRLATIRPGTPRMGGSGEGSDLIELVDGAGSDDGRGFELNPGTLRAPPLGVGSTGR</sequence>
<feature type="region of interest" description="Disordered" evidence="1">
    <location>
        <begin position="275"/>
        <end position="349"/>
    </location>
</feature>
<organism evidence="3 4">
    <name type="scientific">Oidiodendron maius (strain Zn)</name>
    <dbReference type="NCBI Taxonomy" id="913774"/>
    <lineage>
        <taxon>Eukaryota</taxon>
        <taxon>Fungi</taxon>
        <taxon>Dikarya</taxon>
        <taxon>Ascomycota</taxon>
        <taxon>Pezizomycotina</taxon>
        <taxon>Leotiomycetes</taxon>
        <taxon>Leotiomycetes incertae sedis</taxon>
        <taxon>Myxotrichaceae</taxon>
        <taxon>Oidiodendron</taxon>
    </lineage>
</organism>
<dbReference type="Proteomes" id="UP000054321">
    <property type="component" value="Unassembled WGS sequence"/>
</dbReference>
<protein>
    <submittedName>
        <fullName evidence="3">Carbohydrate-binding module family 50 protein</fullName>
    </submittedName>
</protein>
<reference evidence="4" key="2">
    <citation type="submission" date="2015-01" db="EMBL/GenBank/DDBJ databases">
        <title>Evolutionary Origins and Diversification of the Mycorrhizal Mutualists.</title>
        <authorList>
            <consortium name="DOE Joint Genome Institute"/>
            <consortium name="Mycorrhizal Genomics Consortium"/>
            <person name="Kohler A."/>
            <person name="Kuo A."/>
            <person name="Nagy L.G."/>
            <person name="Floudas D."/>
            <person name="Copeland A."/>
            <person name="Barry K.W."/>
            <person name="Cichocki N."/>
            <person name="Veneault-Fourrey C."/>
            <person name="LaButti K."/>
            <person name="Lindquist E.A."/>
            <person name="Lipzen A."/>
            <person name="Lundell T."/>
            <person name="Morin E."/>
            <person name="Murat C."/>
            <person name="Riley R."/>
            <person name="Ohm R."/>
            <person name="Sun H."/>
            <person name="Tunlid A."/>
            <person name="Henrissat B."/>
            <person name="Grigoriev I.V."/>
            <person name="Hibbett D.S."/>
            <person name="Martin F."/>
        </authorList>
    </citation>
    <scope>NUCLEOTIDE SEQUENCE [LARGE SCALE GENOMIC DNA]</scope>
    <source>
        <strain evidence="4">Zn</strain>
    </source>
</reference>
<feature type="non-terminal residue" evidence="3">
    <location>
        <position position="512"/>
    </location>
</feature>
<dbReference type="OrthoDB" id="2192830at2759"/>
<dbReference type="SUPFAM" id="SSF54106">
    <property type="entry name" value="LysM domain"/>
    <property type="match status" value="1"/>
</dbReference>
<accession>A0A0C3HJJ4</accession>
<dbReference type="HOGENOM" id="CLU_015384_1_0_1"/>
<feature type="compositionally biased region" description="Polar residues" evidence="1">
    <location>
        <begin position="217"/>
        <end position="239"/>
    </location>
</feature>
<dbReference type="PANTHER" id="PTHR20932">
    <property type="entry name" value="LYSM AND PUTATIVE PEPTIDOGLYCAN-BINDING DOMAIN-CONTAINING PROTEIN"/>
    <property type="match status" value="1"/>
</dbReference>
<feature type="region of interest" description="Disordered" evidence="1">
    <location>
        <begin position="38"/>
        <end position="70"/>
    </location>
</feature>